<reference evidence="3" key="2">
    <citation type="submission" date="2016-02" db="EMBL/GenBank/DDBJ databases">
        <title>Genome sequencing of Aspergillus luchuensis NBRC 4314.</title>
        <authorList>
            <person name="Yamada O."/>
        </authorList>
    </citation>
    <scope>NUCLEOTIDE SEQUENCE [LARGE SCALE GENOMIC DNA]</scope>
    <source>
        <strain evidence="3">RIB 2604</strain>
    </source>
</reference>
<dbReference type="AlphaFoldDB" id="A0A146FFU2"/>
<dbReference type="EMBL" id="BCWF01000018">
    <property type="protein sequence ID" value="GAT24191.1"/>
    <property type="molecule type" value="Genomic_DNA"/>
</dbReference>
<comment type="caution">
    <text evidence="2">The sequence shown here is derived from an EMBL/GenBank/DDBJ whole genome shotgun (WGS) entry which is preliminary data.</text>
</comment>
<evidence type="ECO:0000313" key="2">
    <source>
        <dbReference type="EMBL" id="GAT24191.1"/>
    </source>
</evidence>
<feature type="compositionally biased region" description="Basic and acidic residues" evidence="1">
    <location>
        <begin position="1"/>
        <end position="35"/>
    </location>
</feature>
<accession>A0A146FFU2</accession>
<evidence type="ECO:0000313" key="3">
    <source>
        <dbReference type="Proteomes" id="UP000075230"/>
    </source>
</evidence>
<evidence type="ECO:0000256" key="1">
    <source>
        <dbReference type="SAM" id="MobiDB-lite"/>
    </source>
</evidence>
<protein>
    <submittedName>
        <fullName evidence="2">Uncharacterized protein</fullName>
    </submittedName>
</protein>
<sequence>MNIIDLNERKNQKAKLSRAELTDAPRGSDVHERPSPRALSVSRSEGRIGSDD</sequence>
<dbReference type="Proteomes" id="UP000075230">
    <property type="component" value="Unassembled WGS sequence"/>
</dbReference>
<reference evidence="2 3" key="1">
    <citation type="journal article" date="2016" name="DNA Res.">
        <title>Genome sequence of Aspergillus luchuensis NBRC 4314.</title>
        <authorList>
            <person name="Yamada O."/>
            <person name="Machida M."/>
            <person name="Hosoyama A."/>
            <person name="Goto M."/>
            <person name="Takahashi T."/>
            <person name="Futagami T."/>
            <person name="Yamagata Y."/>
            <person name="Takeuchi M."/>
            <person name="Kobayashi T."/>
            <person name="Koike H."/>
            <person name="Abe K."/>
            <person name="Asai K."/>
            <person name="Arita M."/>
            <person name="Fujita N."/>
            <person name="Fukuda K."/>
            <person name="Higa K."/>
            <person name="Horikawa H."/>
            <person name="Ishikawa T."/>
            <person name="Jinno K."/>
            <person name="Kato Y."/>
            <person name="Kirimura K."/>
            <person name="Mizutani O."/>
            <person name="Nakasone K."/>
            <person name="Sano M."/>
            <person name="Shiraishi Y."/>
            <person name="Tsukahara M."/>
            <person name="Gomi K."/>
        </authorList>
    </citation>
    <scope>NUCLEOTIDE SEQUENCE [LARGE SCALE GENOMIC DNA]</scope>
    <source>
        <strain evidence="2 3">RIB 2604</strain>
    </source>
</reference>
<feature type="region of interest" description="Disordered" evidence="1">
    <location>
        <begin position="1"/>
        <end position="52"/>
    </location>
</feature>
<name>A0A146FFU2_ASPKA</name>
<proteinExistence type="predicted"/>
<gene>
    <name evidence="2" type="ORF">RIB2604_01800150</name>
</gene>
<organism evidence="2 3">
    <name type="scientific">Aspergillus kawachii</name>
    <name type="common">White koji mold</name>
    <name type="synonym">Aspergillus awamori var. kawachi</name>
    <dbReference type="NCBI Taxonomy" id="1069201"/>
    <lineage>
        <taxon>Eukaryota</taxon>
        <taxon>Fungi</taxon>
        <taxon>Dikarya</taxon>
        <taxon>Ascomycota</taxon>
        <taxon>Pezizomycotina</taxon>
        <taxon>Eurotiomycetes</taxon>
        <taxon>Eurotiomycetidae</taxon>
        <taxon>Eurotiales</taxon>
        <taxon>Aspergillaceae</taxon>
        <taxon>Aspergillus</taxon>
        <taxon>Aspergillus subgen. Circumdati</taxon>
    </lineage>
</organism>